<dbReference type="Pfam" id="PF01061">
    <property type="entry name" value="ABC2_membrane"/>
    <property type="match status" value="1"/>
</dbReference>
<feature type="transmembrane region" description="Helical" evidence="6">
    <location>
        <begin position="62"/>
        <end position="84"/>
    </location>
</feature>
<keyword evidence="9" id="KW-1185">Reference proteome</keyword>
<dbReference type="EMBL" id="BAABIS010000001">
    <property type="protein sequence ID" value="GAA4839317.1"/>
    <property type="molecule type" value="Genomic_DNA"/>
</dbReference>
<evidence type="ECO:0000256" key="1">
    <source>
        <dbReference type="ARBA" id="ARBA00004141"/>
    </source>
</evidence>
<dbReference type="InterPro" id="IPR051784">
    <property type="entry name" value="Nod_factor_ABC_transporter"/>
</dbReference>
<evidence type="ECO:0000256" key="4">
    <source>
        <dbReference type="ARBA" id="ARBA00023136"/>
    </source>
</evidence>
<keyword evidence="2 6" id="KW-0812">Transmembrane</keyword>
<feature type="transmembrane region" description="Helical" evidence="6">
    <location>
        <begin position="176"/>
        <end position="197"/>
    </location>
</feature>
<dbReference type="RefSeq" id="WP_345695815.1">
    <property type="nucleotide sequence ID" value="NZ_BAABIS010000001.1"/>
</dbReference>
<dbReference type="InterPro" id="IPR000412">
    <property type="entry name" value="ABC_2_transport"/>
</dbReference>
<evidence type="ECO:0000256" key="6">
    <source>
        <dbReference type="SAM" id="Phobius"/>
    </source>
</evidence>
<sequence length="251" mass="26256">MSLPLPVGSPLRGCNRTVLALEIRRVLRNVRTVVLVIAMPTSFFLLYGLPSRASGGRPLAQVMVSMAAYGAMVGAAGCGAGIAVERALGWQRQLRLTPMRPLGQVAVKAITAMVLGLVSVAAQFALGAAFGVRLGWDEWLLAAAAAWLPSLLFAVLGLLCGLLLPSENVMQLAGPGLALLAVFGGLFIPLEVLPQVLRDLAPFTPAYGSGALARAAVSGGEVLVPVAGLATWTVLFGALAVWRLRRDIRRV</sequence>
<protein>
    <submittedName>
        <fullName evidence="8">ABC transporter permease</fullName>
    </submittedName>
</protein>
<dbReference type="PIRSF" id="PIRSF006648">
    <property type="entry name" value="DrrB"/>
    <property type="match status" value="1"/>
</dbReference>
<comment type="subcellular location">
    <subcellularLocation>
        <location evidence="1">Membrane</location>
        <topology evidence="1">Multi-pass membrane protein</topology>
    </subcellularLocation>
</comment>
<feature type="transmembrane region" description="Helical" evidence="6">
    <location>
        <begin position="222"/>
        <end position="242"/>
    </location>
</feature>
<keyword evidence="5" id="KW-0046">Antibiotic resistance</keyword>
<feature type="transmembrane region" description="Helical" evidence="6">
    <location>
        <begin position="105"/>
        <end position="127"/>
    </location>
</feature>
<feature type="transmembrane region" description="Helical" evidence="6">
    <location>
        <begin position="32"/>
        <end position="50"/>
    </location>
</feature>
<dbReference type="PANTHER" id="PTHR43229">
    <property type="entry name" value="NODULATION PROTEIN J"/>
    <property type="match status" value="1"/>
</dbReference>
<proteinExistence type="predicted"/>
<evidence type="ECO:0000313" key="9">
    <source>
        <dbReference type="Proteomes" id="UP001501752"/>
    </source>
</evidence>
<feature type="domain" description="ABC-2 type transporter transmembrane" evidence="7">
    <location>
        <begin position="17"/>
        <end position="205"/>
    </location>
</feature>
<feature type="transmembrane region" description="Helical" evidence="6">
    <location>
        <begin position="139"/>
        <end position="164"/>
    </location>
</feature>
<organism evidence="8 9">
    <name type="scientific">Kitasatospora terrestris</name>
    <dbReference type="NCBI Taxonomy" id="258051"/>
    <lineage>
        <taxon>Bacteria</taxon>
        <taxon>Bacillati</taxon>
        <taxon>Actinomycetota</taxon>
        <taxon>Actinomycetes</taxon>
        <taxon>Kitasatosporales</taxon>
        <taxon>Streptomycetaceae</taxon>
        <taxon>Kitasatospora</taxon>
    </lineage>
</organism>
<keyword evidence="3 6" id="KW-1133">Transmembrane helix</keyword>
<evidence type="ECO:0000313" key="8">
    <source>
        <dbReference type="EMBL" id="GAA4839317.1"/>
    </source>
</evidence>
<evidence type="ECO:0000256" key="3">
    <source>
        <dbReference type="ARBA" id="ARBA00022989"/>
    </source>
</evidence>
<accession>A0ABP9DCF6</accession>
<reference evidence="9" key="1">
    <citation type="journal article" date="2019" name="Int. J. Syst. Evol. Microbiol.">
        <title>The Global Catalogue of Microorganisms (GCM) 10K type strain sequencing project: providing services to taxonomists for standard genome sequencing and annotation.</title>
        <authorList>
            <consortium name="The Broad Institute Genomics Platform"/>
            <consortium name="The Broad Institute Genome Sequencing Center for Infectious Disease"/>
            <person name="Wu L."/>
            <person name="Ma J."/>
        </authorList>
    </citation>
    <scope>NUCLEOTIDE SEQUENCE [LARGE SCALE GENOMIC DNA]</scope>
    <source>
        <strain evidence="9">JCM 13006</strain>
    </source>
</reference>
<name>A0ABP9DCF6_9ACTN</name>
<dbReference type="Proteomes" id="UP001501752">
    <property type="component" value="Unassembled WGS sequence"/>
</dbReference>
<evidence type="ECO:0000259" key="7">
    <source>
        <dbReference type="Pfam" id="PF01061"/>
    </source>
</evidence>
<dbReference type="InterPro" id="IPR013525">
    <property type="entry name" value="ABC2_TM"/>
</dbReference>
<evidence type="ECO:0000256" key="2">
    <source>
        <dbReference type="ARBA" id="ARBA00022692"/>
    </source>
</evidence>
<dbReference type="PANTHER" id="PTHR43229:SF2">
    <property type="entry name" value="NODULATION PROTEIN J"/>
    <property type="match status" value="1"/>
</dbReference>
<keyword evidence="4 6" id="KW-0472">Membrane</keyword>
<comment type="caution">
    <text evidence="8">The sequence shown here is derived from an EMBL/GenBank/DDBJ whole genome shotgun (WGS) entry which is preliminary data.</text>
</comment>
<gene>
    <name evidence="8" type="ORF">GCM10023235_13300</name>
</gene>
<evidence type="ECO:0000256" key="5">
    <source>
        <dbReference type="ARBA" id="ARBA00023251"/>
    </source>
</evidence>